<reference evidence="3" key="1">
    <citation type="submission" date="2017-02" db="UniProtKB">
        <authorList>
            <consortium name="WormBaseParasite"/>
        </authorList>
    </citation>
    <scope>IDENTIFICATION</scope>
</reference>
<dbReference type="GO" id="GO:0003676">
    <property type="term" value="F:nucleic acid binding"/>
    <property type="evidence" value="ECO:0007669"/>
    <property type="project" value="InterPro"/>
</dbReference>
<dbReference type="OMA" id="WVDEDAK"/>
<evidence type="ECO:0000313" key="2">
    <source>
        <dbReference type="Proteomes" id="UP000271162"/>
    </source>
</evidence>
<dbReference type="STRING" id="27835.A0A0N4XDI3"/>
<dbReference type="Gene3D" id="3.30.420.10">
    <property type="entry name" value="Ribonuclease H-like superfamily/Ribonuclease H"/>
    <property type="match status" value="2"/>
</dbReference>
<evidence type="ECO:0000313" key="1">
    <source>
        <dbReference type="EMBL" id="VDL63346.1"/>
    </source>
</evidence>
<dbReference type="WBParaSite" id="NBR_0000058201-mRNA-1">
    <property type="protein sequence ID" value="NBR_0000058201-mRNA-1"/>
    <property type="gene ID" value="NBR_0000058201"/>
</dbReference>
<accession>A0A0N4XDI3</accession>
<reference evidence="1 2" key="2">
    <citation type="submission" date="2018-11" db="EMBL/GenBank/DDBJ databases">
        <authorList>
            <consortium name="Pathogen Informatics"/>
        </authorList>
    </citation>
    <scope>NUCLEOTIDE SEQUENCE [LARGE SCALE GENOMIC DNA]</scope>
</reference>
<organism evidence="3">
    <name type="scientific">Nippostrongylus brasiliensis</name>
    <name type="common">Rat hookworm</name>
    <dbReference type="NCBI Taxonomy" id="27835"/>
    <lineage>
        <taxon>Eukaryota</taxon>
        <taxon>Metazoa</taxon>
        <taxon>Ecdysozoa</taxon>
        <taxon>Nematoda</taxon>
        <taxon>Chromadorea</taxon>
        <taxon>Rhabditida</taxon>
        <taxon>Rhabditina</taxon>
        <taxon>Rhabditomorpha</taxon>
        <taxon>Strongyloidea</taxon>
        <taxon>Heligmosomidae</taxon>
        <taxon>Nippostrongylus</taxon>
    </lineage>
</organism>
<dbReference type="InterPro" id="IPR052709">
    <property type="entry name" value="Transposase-MT_Hybrid"/>
</dbReference>
<dbReference type="Proteomes" id="UP000271162">
    <property type="component" value="Unassembled WGS sequence"/>
</dbReference>
<dbReference type="InterPro" id="IPR001888">
    <property type="entry name" value="Transposase_1"/>
</dbReference>
<name>A0A0N4XDI3_NIPBR</name>
<sequence>MNTSCTAHRDVDRRVDAAVSLHNLKRTNEWLNNLVTGDEKWVLYSNHYHRGQWVDEDAKADGVPRPDKHGKMVMLCVWWSVRGVEYWELLDKRTMVTTEHDNARPHTARMTKVELATYSWTILPHTLYSPDLAPSDGNLFSHLQRYLDDQNFIKFDDVKNALETFYSSQPASFWSEGVYDQPSR</sequence>
<gene>
    <name evidence="1" type="ORF">NBR_LOCUS583</name>
</gene>
<dbReference type="InterPro" id="IPR036397">
    <property type="entry name" value="RNaseH_sf"/>
</dbReference>
<dbReference type="Pfam" id="PF01359">
    <property type="entry name" value="Transposase_1"/>
    <property type="match status" value="1"/>
</dbReference>
<evidence type="ECO:0000313" key="3">
    <source>
        <dbReference type="WBParaSite" id="NBR_0000058201-mRNA-1"/>
    </source>
</evidence>
<protein>
    <submittedName>
        <fullName evidence="3">Mariner Mos1 transposase</fullName>
    </submittedName>
</protein>
<dbReference type="AlphaFoldDB" id="A0A0N4XDI3"/>
<keyword evidence="2" id="KW-1185">Reference proteome</keyword>
<dbReference type="EMBL" id="UYSL01000281">
    <property type="protein sequence ID" value="VDL63346.1"/>
    <property type="molecule type" value="Genomic_DNA"/>
</dbReference>
<dbReference type="PANTHER" id="PTHR46060">
    <property type="entry name" value="MARINER MOS1 TRANSPOSASE-LIKE PROTEIN"/>
    <property type="match status" value="1"/>
</dbReference>
<proteinExistence type="predicted"/>
<dbReference type="PANTHER" id="PTHR46060:SF1">
    <property type="entry name" value="MARINER MOS1 TRANSPOSASE-LIKE PROTEIN"/>
    <property type="match status" value="1"/>
</dbReference>